<reference evidence="1" key="1">
    <citation type="journal article" date="2014" name="Int. J. Syst. Evol. Microbiol.">
        <title>Complete genome sequence of Corynebacterium casei LMG S-19264T (=DSM 44701T), isolated from a smear-ripened cheese.</title>
        <authorList>
            <consortium name="US DOE Joint Genome Institute (JGI-PGF)"/>
            <person name="Walter F."/>
            <person name="Albersmeier A."/>
            <person name="Kalinowski J."/>
            <person name="Ruckert C."/>
        </authorList>
    </citation>
    <scope>NUCLEOTIDE SEQUENCE</scope>
    <source>
        <strain evidence="1">JCM 12862</strain>
    </source>
</reference>
<reference evidence="1" key="2">
    <citation type="submission" date="2020-09" db="EMBL/GenBank/DDBJ databases">
        <authorList>
            <person name="Sun Q."/>
            <person name="Ohkuma M."/>
        </authorList>
    </citation>
    <scope>NUCLEOTIDE SEQUENCE</scope>
    <source>
        <strain evidence="1">JCM 12862</strain>
    </source>
</reference>
<dbReference type="AlphaFoldDB" id="A0A8J3BL42"/>
<keyword evidence="2" id="KW-1185">Reference proteome</keyword>
<comment type="caution">
    <text evidence="1">The sequence shown here is derived from an EMBL/GenBank/DDBJ whole genome shotgun (WGS) entry which is preliminary data.</text>
</comment>
<proteinExistence type="predicted"/>
<gene>
    <name evidence="1" type="ORF">GCM10007962_21750</name>
</gene>
<organism evidence="1 2">
    <name type="scientific">Yeosuana aromativorans</name>
    <dbReference type="NCBI Taxonomy" id="288019"/>
    <lineage>
        <taxon>Bacteria</taxon>
        <taxon>Pseudomonadati</taxon>
        <taxon>Bacteroidota</taxon>
        <taxon>Flavobacteriia</taxon>
        <taxon>Flavobacteriales</taxon>
        <taxon>Flavobacteriaceae</taxon>
        <taxon>Yeosuana</taxon>
    </lineage>
</organism>
<dbReference type="EMBL" id="BMNR01000004">
    <property type="protein sequence ID" value="GGK27134.1"/>
    <property type="molecule type" value="Genomic_DNA"/>
</dbReference>
<sequence length="220" mass="24771">MKTLKLTLAIVAIGAMVSSCKDDQKDIAQKKVERYSAYVDSVSNVSAKDIAMNWGVVERDYQKNKADADNAIVYVKDNSEMQVSIDASTNEYETFKAEVKAETEAINMANSKLMMQQSLLGTGFNGADMKFTWINKDNILSVYQNFVDTVEKNKDSYSREDWDEIKLLYEAVDTRKNTVENEGLTSADNRKIAGLKLKFAPMYTFNRMGAKSDENAKAKE</sequence>
<evidence type="ECO:0000313" key="1">
    <source>
        <dbReference type="EMBL" id="GGK27134.1"/>
    </source>
</evidence>
<name>A0A8J3BL42_9FLAO</name>
<dbReference type="Proteomes" id="UP000612329">
    <property type="component" value="Unassembled WGS sequence"/>
</dbReference>
<evidence type="ECO:0000313" key="2">
    <source>
        <dbReference type="Proteomes" id="UP000612329"/>
    </source>
</evidence>
<dbReference type="PROSITE" id="PS51257">
    <property type="entry name" value="PROKAR_LIPOPROTEIN"/>
    <property type="match status" value="1"/>
</dbReference>
<protein>
    <submittedName>
        <fullName evidence="1">Uncharacterized protein</fullName>
    </submittedName>
</protein>
<accession>A0A8J3BL42</accession>
<dbReference type="RefSeq" id="WP_188652949.1">
    <property type="nucleotide sequence ID" value="NZ_BMNR01000004.1"/>
</dbReference>